<dbReference type="Proteomes" id="UP000239388">
    <property type="component" value="Unassembled WGS sequence"/>
</dbReference>
<keyword evidence="1" id="KW-0732">Signal</keyword>
<dbReference type="AlphaFoldDB" id="A0A2S8G9J5"/>
<dbReference type="SUPFAM" id="SSF49373">
    <property type="entry name" value="Invasin/intimin cell-adhesion fragments"/>
    <property type="match status" value="1"/>
</dbReference>
<evidence type="ECO:0000313" key="5">
    <source>
        <dbReference type="Proteomes" id="UP000239388"/>
    </source>
</evidence>
<feature type="domain" description="DUF1553" evidence="3">
    <location>
        <begin position="566"/>
        <end position="810"/>
    </location>
</feature>
<dbReference type="PANTHER" id="PTHR35889:SF3">
    <property type="entry name" value="F-BOX DOMAIN-CONTAINING PROTEIN"/>
    <property type="match status" value="1"/>
</dbReference>
<protein>
    <submittedName>
        <fullName evidence="4">S-layer protein</fullName>
    </submittedName>
</protein>
<evidence type="ECO:0000259" key="2">
    <source>
        <dbReference type="Pfam" id="PF07583"/>
    </source>
</evidence>
<dbReference type="Pfam" id="PF07587">
    <property type="entry name" value="PSD1"/>
    <property type="match status" value="1"/>
</dbReference>
<accession>A0A2S8G9J5</accession>
<dbReference type="PANTHER" id="PTHR35889">
    <property type="entry name" value="CYCLOINULO-OLIGOSACCHARIDE FRUCTANOTRANSFERASE-RELATED"/>
    <property type="match status" value="1"/>
</dbReference>
<reference evidence="4 5" key="1">
    <citation type="submission" date="2018-02" db="EMBL/GenBank/DDBJ databases">
        <title>Comparative genomes isolates from brazilian mangrove.</title>
        <authorList>
            <person name="Araujo J.E."/>
            <person name="Taketani R.G."/>
            <person name="Silva M.C.P."/>
            <person name="Loureco M.V."/>
            <person name="Andreote F.D."/>
        </authorList>
    </citation>
    <scope>NUCLEOTIDE SEQUENCE [LARGE SCALE GENOMIC DNA]</scope>
    <source>
        <strain evidence="4 5">NAP PRIS-MGV</strain>
    </source>
</reference>
<gene>
    <name evidence="4" type="ORF">C5Y98_04055</name>
</gene>
<comment type="caution">
    <text evidence="4">The sequence shown here is derived from an EMBL/GenBank/DDBJ whole genome shotgun (WGS) entry which is preliminary data.</text>
</comment>
<feature type="signal peptide" evidence="1">
    <location>
        <begin position="1"/>
        <end position="27"/>
    </location>
</feature>
<sequence>MTIPPIRCSFSLLLVLCATLPGAMANAAENSITVLPAHVELNTPFARQMLVVQKKLGNELGTQVREEVIWSSSNEEVVRVEGGLLIPVANGTASITARWNTASATTSVAVTGLDTPHQRSFRNDVLPIFAKRDCNSGGCHGALAGKGGFRLSLRGYDPESDYFNIVKQDQGRRIELAAPERSLLLTKPSTAIPHKGGLKLPSESEDFQIVADWIARGAAPPESSDAVVERIEVYPAASLQMVGSQQDFVVRAFYSDGSSCDVTRWTKWSSTNDAVSQVSEEGQATIMGPGEGAIVAWFASKLAIARTTVPYTHEATTEEFAQADQRKPRNFIDEQIDAQLKRLNLVASPNCTDAEFLRRAYLDTIGRIPTPEETRQFLADTSADKRDKLIERLLASSEFVDYWTYKWSDVLMLNGTLLRPAPIKAYYQWIHGHVEKNTPWDVMVREIVTATGESTQNGATNFFALNQTPEEMTENASQSFMGLSIGCAKCHNHPLEKWTNDQYYAMANIFSRVKAKGWGGESRNGDGARTLYVVTSGELVQPRTGKPQPPTPLDGEAISFDNPEDRRVKFAQWLTSPENPYFAKAITNRVWANFFGVGLVEEVDDLRVSNPPSNHALFDAATKHVVDNKFDLKTLMRAILQSNAYQRTSKSVAGNEAEKRFYSRYYPRRLMAEVLHDAVVQVTDVPTKFDTVAFPGNDKQKTDFYPEGTKAIQLYDSAVENYFLDAFGRNPRNIVCECERSAEPTMVQVLHISNGNTINEKLESPTSRVETLLQLRHNGLSDEAIVDEIYLNCFSRYPTAEKREELIKFLTPVGAADERSTLEDIFWGLMSTREFLFNH</sequence>
<dbReference type="InterPro" id="IPR008964">
    <property type="entry name" value="Invasin/intimin_cell_adhesion"/>
</dbReference>
<evidence type="ECO:0000259" key="3">
    <source>
        <dbReference type="Pfam" id="PF07587"/>
    </source>
</evidence>
<feature type="chain" id="PRO_5015528675" evidence="1">
    <location>
        <begin position="28"/>
        <end position="839"/>
    </location>
</feature>
<evidence type="ECO:0000313" key="4">
    <source>
        <dbReference type="EMBL" id="PQO41136.1"/>
    </source>
</evidence>
<proteinExistence type="predicted"/>
<dbReference type="InterPro" id="IPR011444">
    <property type="entry name" value="DUF1549"/>
</dbReference>
<feature type="domain" description="DUF1549" evidence="2">
    <location>
        <begin position="332"/>
        <end position="514"/>
    </location>
</feature>
<evidence type="ECO:0000256" key="1">
    <source>
        <dbReference type="SAM" id="SignalP"/>
    </source>
</evidence>
<dbReference type="Gene3D" id="2.60.40.1080">
    <property type="match status" value="2"/>
</dbReference>
<dbReference type="Pfam" id="PF07583">
    <property type="entry name" value="PSCyt2"/>
    <property type="match status" value="1"/>
</dbReference>
<dbReference type="EMBL" id="PUIB01000006">
    <property type="protein sequence ID" value="PQO41136.1"/>
    <property type="molecule type" value="Genomic_DNA"/>
</dbReference>
<organism evidence="4 5">
    <name type="scientific">Blastopirellula marina</name>
    <dbReference type="NCBI Taxonomy" id="124"/>
    <lineage>
        <taxon>Bacteria</taxon>
        <taxon>Pseudomonadati</taxon>
        <taxon>Planctomycetota</taxon>
        <taxon>Planctomycetia</taxon>
        <taxon>Pirellulales</taxon>
        <taxon>Pirellulaceae</taxon>
        <taxon>Blastopirellula</taxon>
    </lineage>
</organism>
<name>A0A2S8G9J5_9BACT</name>
<dbReference type="InterPro" id="IPR022655">
    <property type="entry name" value="DUF1553"/>
</dbReference>
<dbReference type="OrthoDB" id="289126at2"/>